<proteinExistence type="predicted"/>
<protein>
    <submittedName>
        <fullName evidence="7">Ferredoxin family protein</fullName>
    </submittedName>
</protein>
<dbReference type="InterPro" id="IPR017896">
    <property type="entry name" value="4Fe4S_Fe-S-bd"/>
</dbReference>
<dbReference type="EMBL" id="DTBD01000018">
    <property type="protein sequence ID" value="HGQ64096.1"/>
    <property type="molecule type" value="Genomic_DNA"/>
</dbReference>
<dbReference type="InterPro" id="IPR050572">
    <property type="entry name" value="Fe-S_Ferredoxin"/>
</dbReference>
<reference evidence="7" key="1">
    <citation type="journal article" date="2020" name="mSystems">
        <title>Genome- and Community-Level Interaction Insights into Carbon Utilization and Element Cycling Functions of Hydrothermarchaeota in Hydrothermal Sediment.</title>
        <authorList>
            <person name="Zhou Z."/>
            <person name="Liu Y."/>
            <person name="Xu W."/>
            <person name="Pan J."/>
            <person name="Luo Z.H."/>
            <person name="Li M."/>
        </authorList>
    </citation>
    <scope>NUCLEOTIDE SEQUENCE [LARGE SCALE GENOMIC DNA]</scope>
    <source>
        <strain evidence="7">SpSt-637</strain>
        <strain evidence="6">SpSt-667</strain>
    </source>
</reference>
<dbReference type="PANTHER" id="PTHR43687:SF1">
    <property type="entry name" value="FERREDOXIN III"/>
    <property type="match status" value="1"/>
</dbReference>
<evidence type="ECO:0000256" key="1">
    <source>
        <dbReference type="ARBA" id="ARBA00022485"/>
    </source>
</evidence>
<name>A0A7C4JJ00_9CREN</name>
<evidence type="ECO:0000313" key="7">
    <source>
        <dbReference type="EMBL" id="HGQ64096.1"/>
    </source>
</evidence>
<evidence type="ECO:0000313" key="6">
    <source>
        <dbReference type="EMBL" id="HGQ35489.1"/>
    </source>
</evidence>
<dbReference type="Gene3D" id="3.30.70.20">
    <property type="match status" value="1"/>
</dbReference>
<gene>
    <name evidence="7" type="ORF">ENU08_02490</name>
    <name evidence="6" type="ORF">ENU41_02270</name>
</gene>
<dbReference type="InterPro" id="IPR017900">
    <property type="entry name" value="4Fe4S_Fe_S_CS"/>
</dbReference>
<evidence type="ECO:0000259" key="5">
    <source>
        <dbReference type="PROSITE" id="PS51379"/>
    </source>
</evidence>
<keyword evidence="1" id="KW-0004">4Fe-4S</keyword>
<evidence type="ECO:0000256" key="2">
    <source>
        <dbReference type="ARBA" id="ARBA00022723"/>
    </source>
</evidence>
<dbReference type="GO" id="GO:0051539">
    <property type="term" value="F:4 iron, 4 sulfur cluster binding"/>
    <property type="evidence" value="ECO:0007669"/>
    <property type="project" value="UniProtKB-KW"/>
</dbReference>
<accession>A0A7C4JJ00</accession>
<feature type="domain" description="4Fe-4S ferredoxin-type" evidence="5">
    <location>
        <begin position="36"/>
        <end position="66"/>
    </location>
</feature>
<dbReference type="SUPFAM" id="SSF54862">
    <property type="entry name" value="4Fe-4S ferredoxins"/>
    <property type="match status" value="1"/>
</dbReference>
<dbReference type="PROSITE" id="PS00198">
    <property type="entry name" value="4FE4S_FER_1"/>
    <property type="match status" value="1"/>
</dbReference>
<organism evidence="7">
    <name type="scientific">Ignisphaera aggregans</name>
    <dbReference type="NCBI Taxonomy" id="334771"/>
    <lineage>
        <taxon>Archaea</taxon>
        <taxon>Thermoproteota</taxon>
        <taxon>Thermoprotei</taxon>
        <taxon>Desulfurococcales</taxon>
        <taxon>Desulfurococcaceae</taxon>
        <taxon>Ignisphaera</taxon>
    </lineage>
</organism>
<dbReference type="Pfam" id="PF13237">
    <property type="entry name" value="Fer4_10"/>
    <property type="match status" value="1"/>
</dbReference>
<dbReference type="GO" id="GO:0016491">
    <property type="term" value="F:oxidoreductase activity"/>
    <property type="evidence" value="ECO:0007669"/>
    <property type="project" value="UniProtKB-ARBA"/>
</dbReference>
<evidence type="ECO:0000256" key="4">
    <source>
        <dbReference type="ARBA" id="ARBA00023014"/>
    </source>
</evidence>
<dbReference type="PROSITE" id="PS51379">
    <property type="entry name" value="4FE4S_FER_2"/>
    <property type="match status" value="2"/>
</dbReference>
<keyword evidence="3" id="KW-0408">Iron</keyword>
<feature type="domain" description="4Fe-4S ferredoxin-type" evidence="5">
    <location>
        <begin position="5"/>
        <end position="34"/>
    </location>
</feature>
<dbReference type="PANTHER" id="PTHR43687">
    <property type="entry name" value="ADENYLYLSULFATE REDUCTASE, BETA SUBUNIT"/>
    <property type="match status" value="1"/>
</dbReference>
<keyword evidence="4" id="KW-0411">Iron-sulfur</keyword>
<dbReference type="AlphaFoldDB" id="A0A7C4JJ00"/>
<comment type="caution">
    <text evidence="7">The sequence shown here is derived from an EMBL/GenBank/DDBJ whole genome shotgun (WGS) entry which is preliminary data.</text>
</comment>
<dbReference type="EMBL" id="DTCK01000012">
    <property type="protein sequence ID" value="HGQ35489.1"/>
    <property type="molecule type" value="Genomic_DNA"/>
</dbReference>
<dbReference type="GO" id="GO:0046872">
    <property type="term" value="F:metal ion binding"/>
    <property type="evidence" value="ECO:0007669"/>
    <property type="project" value="UniProtKB-KW"/>
</dbReference>
<sequence length="68" mass="7557">MTRNWYPVINYEKCSGCLACYNFCPHGVYGLGADGKPVVVKPDNCVELCRGCQKICPSSAIKYYGDEQ</sequence>
<evidence type="ECO:0000256" key="3">
    <source>
        <dbReference type="ARBA" id="ARBA00023004"/>
    </source>
</evidence>
<keyword evidence="2" id="KW-0479">Metal-binding</keyword>